<dbReference type="Proteomes" id="UP001281761">
    <property type="component" value="Unassembled WGS sequence"/>
</dbReference>
<comment type="caution">
    <text evidence="2">The sequence shown here is derived from an EMBL/GenBank/DDBJ whole genome shotgun (WGS) entry which is preliminary data.</text>
</comment>
<proteinExistence type="predicted"/>
<gene>
    <name evidence="2" type="ORF">BLNAU_11777</name>
</gene>
<organism evidence="2 3">
    <name type="scientific">Blattamonas nauphoetae</name>
    <dbReference type="NCBI Taxonomy" id="2049346"/>
    <lineage>
        <taxon>Eukaryota</taxon>
        <taxon>Metamonada</taxon>
        <taxon>Preaxostyla</taxon>
        <taxon>Oxymonadida</taxon>
        <taxon>Blattamonas</taxon>
    </lineage>
</organism>
<accession>A0ABQ9XNI8</accession>
<evidence type="ECO:0000313" key="2">
    <source>
        <dbReference type="EMBL" id="KAK2953314.1"/>
    </source>
</evidence>
<name>A0ABQ9XNI8_9EUKA</name>
<feature type="region of interest" description="Disordered" evidence="1">
    <location>
        <begin position="1"/>
        <end position="35"/>
    </location>
</feature>
<dbReference type="EMBL" id="JARBJD010000093">
    <property type="protein sequence ID" value="KAK2953314.1"/>
    <property type="molecule type" value="Genomic_DNA"/>
</dbReference>
<protein>
    <submittedName>
        <fullName evidence="2">Uncharacterized protein</fullName>
    </submittedName>
</protein>
<evidence type="ECO:0000256" key="1">
    <source>
        <dbReference type="SAM" id="MobiDB-lite"/>
    </source>
</evidence>
<reference evidence="2 3" key="1">
    <citation type="journal article" date="2022" name="bioRxiv">
        <title>Genomics of Preaxostyla Flagellates Illuminates Evolutionary Transitions and the Path Towards Mitochondrial Loss.</title>
        <authorList>
            <person name="Novak L.V.F."/>
            <person name="Treitli S.C."/>
            <person name="Pyrih J."/>
            <person name="Halakuc P."/>
            <person name="Pipaliya S.V."/>
            <person name="Vacek V."/>
            <person name="Brzon O."/>
            <person name="Soukal P."/>
            <person name="Eme L."/>
            <person name="Dacks J.B."/>
            <person name="Karnkowska A."/>
            <person name="Elias M."/>
            <person name="Hampl V."/>
        </authorList>
    </citation>
    <scope>NUCLEOTIDE SEQUENCE [LARGE SCALE GENOMIC DNA]</scope>
    <source>
        <strain evidence="2">NAU3</strain>
        <tissue evidence="2">Gut</tissue>
    </source>
</reference>
<sequence>MGFNGNNYNKAPSNSSPTTYYTHQTKRHPVSGNSSQQEYYARISRILAPTILLNLSDSLVVDHKVKRSMQTVEPGIRDYPTDLTRKDVLSCLSNSSAQIASDHPLGHLEVLCDRLNAPHIFYVGDVRTSVFSHLSSGLDMVHY</sequence>
<feature type="compositionally biased region" description="Polar residues" evidence="1">
    <location>
        <begin position="1"/>
        <end position="23"/>
    </location>
</feature>
<keyword evidence="3" id="KW-1185">Reference proteome</keyword>
<evidence type="ECO:0000313" key="3">
    <source>
        <dbReference type="Proteomes" id="UP001281761"/>
    </source>
</evidence>